<evidence type="ECO:0000256" key="3">
    <source>
        <dbReference type="ARBA" id="ARBA00023274"/>
    </source>
</evidence>
<dbReference type="InterPro" id="IPR003029">
    <property type="entry name" value="S1_domain"/>
</dbReference>
<dbReference type="AlphaFoldDB" id="A0A1F7X6Y9"/>
<proteinExistence type="inferred from homology"/>
<dbReference type="GO" id="GO:0003735">
    <property type="term" value="F:structural constituent of ribosome"/>
    <property type="evidence" value="ECO:0007669"/>
    <property type="project" value="TreeGrafter"/>
</dbReference>
<evidence type="ECO:0000256" key="1">
    <source>
        <dbReference type="ARBA" id="ARBA00006767"/>
    </source>
</evidence>
<name>A0A1F7X6Y9_9BACT</name>
<dbReference type="SUPFAM" id="SSF50249">
    <property type="entry name" value="Nucleic acid-binding proteins"/>
    <property type="match status" value="4"/>
</dbReference>
<accession>A0A1F7X6Y9</accession>
<feature type="domain" description="S1 motif" evidence="4">
    <location>
        <begin position="18"/>
        <end position="85"/>
    </location>
</feature>
<feature type="domain" description="S1 motif" evidence="4">
    <location>
        <begin position="103"/>
        <end position="169"/>
    </location>
</feature>
<evidence type="ECO:0000259" key="4">
    <source>
        <dbReference type="PROSITE" id="PS50126"/>
    </source>
</evidence>
<dbReference type="PANTHER" id="PTHR10724">
    <property type="entry name" value="30S RIBOSOMAL PROTEIN S1"/>
    <property type="match status" value="1"/>
</dbReference>
<dbReference type="PANTHER" id="PTHR10724:SF7">
    <property type="entry name" value="SMALL RIBOSOMAL SUBUNIT PROTEIN BS1C"/>
    <property type="match status" value="1"/>
</dbReference>
<dbReference type="SMART" id="SM00316">
    <property type="entry name" value="S1"/>
    <property type="match status" value="4"/>
</dbReference>
<dbReference type="PRINTS" id="PR00681">
    <property type="entry name" value="RIBOSOMALS1"/>
</dbReference>
<comment type="caution">
    <text evidence="5">The sequence shown here is derived from an EMBL/GenBank/DDBJ whole genome shotgun (WGS) entry which is preliminary data.</text>
</comment>
<evidence type="ECO:0000313" key="6">
    <source>
        <dbReference type="Proteomes" id="UP000176778"/>
    </source>
</evidence>
<dbReference type="InterPro" id="IPR035104">
    <property type="entry name" value="Ribosomal_protein_S1-like"/>
</dbReference>
<gene>
    <name evidence="5" type="ORF">A2Y68_01260</name>
</gene>
<dbReference type="EMBL" id="MGFR01000001">
    <property type="protein sequence ID" value="OGM10065.1"/>
    <property type="molecule type" value="Genomic_DNA"/>
</dbReference>
<dbReference type="InterPro" id="IPR050437">
    <property type="entry name" value="Ribos_protein_bS1-like"/>
</dbReference>
<dbReference type="GO" id="GO:0003729">
    <property type="term" value="F:mRNA binding"/>
    <property type="evidence" value="ECO:0007669"/>
    <property type="project" value="TreeGrafter"/>
</dbReference>
<protein>
    <recommendedName>
        <fullName evidence="4">S1 motif domain-containing protein</fullName>
    </recommendedName>
</protein>
<dbReference type="Pfam" id="PF00575">
    <property type="entry name" value="S1"/>
    <property type="match status" value="3"/>
</dbReference>
<sequence length="351" mass="37595">MAELLAMAQNKVKAFSAGQRVRGKILAKGPASLILDVGGKAEGVVAEKAFTEARDLIKNLKIGDEVTATVLIPETRDGTVLLSLRQAAFDASWERLEQAQRDGTPVAVFGKGVNPSGVTVDVEGVLGFIPGSQLGKEANKDTNGLVGKYFKAVVLDVDKLANKVVLSEKAVSEAEDIKKAKEAIKKIKEGSLYDGVVTTVAGFGCFVKLDLGKDSPLVEGLVHISELAWGKVIQVSDIVSVGDKVKVKVLGIKDGRIALSLKQAQKDPWEEIGEKYKAESKVRGKVVKVSDFGVFIELEPGIEGLVHITQIPPGKKFTEGEEIDCYVQDLDTKTKKISLGLVLTSKPIGYK</sequence>
<dbReference type="GO" id="GO:0022627">
    <property type="term" value="C:cytosolic small ribosomal subunit"/>
    <property type="evidence" value="ECO:0007669"/>
    <property type="project" value="TreeGrafter"/>
</dbReference>
<dbReference type="STRING" id="1802479.A2Y68_01260"/>
<feature type="domain" description="S1 motif" evidence="4">
    <location>
        <begin position="190"/>
        <end position="262"/>
    </location>
</feature>
<dbReference type="Gene3D" id="2.40.50.140">
    <property type="entry name" value="Nucleic acid-binding proteins"/>
    <property type="match status" value="4"/>
</dbReference>
<dbReference type="GO" id="GO:0006412">
    <property type="term" value="P:translation"/>
    <property type="evidence" value="ECO:0007669"/>
    <property type="project" value="TreeGrafter"/>
</dbReference>
<comment type="similarity">
    <text evidence="1">Belongs to the bacterial ribosomal protein bS1 family.</text>
</comment>
<dbReference type="PROSITE" id="PS50126">
    <property type="entry name" value="S1"/>
    <property type="match status" value="4"/>
</dbReference>
<keyword evidence="2" id="KW-0689">Ribosomal protein</keyword>
<reference evidence="5 6" key="1">
    <citation type="journal article" date="2016" name="Nat. Commun.">
        <title>Thousands of microbial genomes shed light on interconnected biogeochemical processes in an aquifer system.</title>
        <authorList>
            <person name="Anantharaman K."/>
            <person name="Brown C.T."/>
            <person name="Hug L.A."/>
            <person name="Sharon I."/>
            <person name="Castelle C.J."/>
            <person name="Probst A.J."/>
            <person name="Thomas B.C."/>
            <person name="Singh A."/>
            <person name="Wilkins M.J."/>
            <person name="Karaoz U."/>
            <person name="Brodie E.L."/>
            <person name="Williams K.H."/>
            <person name="Hubbard S.S."/>
            <person name="Banfield J.F."/>
        </authorList>
    </citation>
    <scope>NUCLEOTIDE SEQUENCE [LARGE SCALE GENOMIC DNA]</scope>
</reference>
<keyword evidence="3" id="KW-0687">Ribonucleoprotein</keyword>
<dbReference type="Proteomes" id="UP000176778">
    <property type="component" value="Unassembled WGS sequence"/>
</dbReference>
<evidence type="ECO:0000256" key="2">
    <source>
        <dbReference type="ARBA" id="ARBA00022980"/>
    </source>
</evidence>
<organism evidence="5 6">
    <name type="scientific">Candidatus Woesebacteria bacterium RBG_13_46_13</name>
    <dbReference type="NCBI Taxonomy" id="1802479"/>
    <lineage>
        <taxon>Bacteria</taxon>
        <taxon>Candidatus Woeseibacteriota</taxon>
    </lineage>
</organism>
<dbReference type="InterPro" id="IPR012340">
    <property type="entry name" value="NA-bd_OB-fold"/>
</dbReference>
<evidence type="ECO:0000313" key="5">
    <source>
        <dbReference type="EMBL" id="OGM10065.1"/>
    </source>
</evidence>
<feature type="domain" description="S1 motif" evidence="4">
    <location>
        <begin position="279"/>
        <end position="342"/>
    </location>
</feature>